<evidence type="ECO:0000259" key="7">
    <source>
        <dbReference type="PROSITE" id="PS51742"/>
    </source>
</evidence>
<dbReference type="EMBL" id="CM002292">
    <property type="protein sequence ID" value="ESW22108.1"/>
    <property type="molecule type" value="Genomic_DNA"/>
</dbReference>
<feature type="region of interest" description="Disordered" evidence="6">
    <location>
        <begin position="1"/>
        <end position="28"/>
    </location>
</feature>
<proteinExistence type="predicted"/>
<evidence type="ECO:0000313" key="8">
    <source>
        <dbReference type="EMBL" id="ESW22108.1"/>
    </source>
</evidence>
<dbReference type="Gene3D" id="3.30.1330.80">
    <property type="entry name" value="Hypothetical protein, similar to alpha- acetolactate decarboxylase, domain 2"/>
    <property type="match status" value="1"/>
</dbReference>
<gene>
    <name evidence="8" type="ORF">PHAVU_005G127900g</name>
</gene>
<keyword evidence="4 5" id="KW-0539">Nucleus</keyword>
<protein>
    <recommendedName>
        <fullName evidence="5">AT-hook motif nuclear-localized protein</fullName>
    </recommendedName>
</protein>
<dbReference type="OMA" id="SECDITP"/>
<dbReference type="Proteomes" id="UP000000226">
    <property type="component" value="Chromosome 5"/>
</dbReference>
<dbReference type="CDD" id="cd11378">
    <property type="entry name" value="DUF296"/>
    <property type="match status" value="1"/>
</dbReference>
<evidence type="ECO:0000256" key="4">
    <source>
        <dbReference type="ARBA" id="ARBA00023242"/>
    </source>
</evidence>
<feature type="compositionally biased region" description="Acidic residues" evidence="6">
    <location>
        <begin position="315"/>
        <end position="325"/>
    </location>
</feature>
<feature type="region of interest" description="Disordered" evidence="6">
    <location>
        <begin position="313"/>
        <end position="399"/>
    </location>
</feature>
<dbReference type="PROSITE" id="PS51742">
    <property type="entry name" value="PPC"/>
    <property type="match status" value="1"/>
</dbReference>
<dbReference type="GO" id="GO:0003680">
    <property type="term" value="F:minor groove of adenine-thymine-rich DNA binding"/>
    <property type="evidence" value="ECO:0007669"/>
    <property type="project" value="UniProtKB-UniRule"/>
</dbReference>
<evidence type="ECO:0000256" key="3">
    <source>
        <dbReference type="ARBA" id="ARBA00023163"/>
    </source>
</evidence>
<dbReference type="SMR" id="V7BYG0"/>
<reference evidence="9" key="1">
    <citation type="journal article" date="2014" name="Nat. Genet.">
        <title>A reference genome for common bean and genome-wide analysis of dual domestications.</title>
        <authorList>
            <person name="Schmutz J."/>
            <person name="McClean P.E."/>
            <person name="Mamidi S."/>
            <person name="Wu G.A."/>
            <person name="Cannon S.B."/>
            <person name="Grimwood J."/>
            <person name="Jenkins J."/>
            <person name="Shu S."/>
            <person name="Song Q."/>
            <person name="Chavarro C."/>
            <person name="Torres-Torres M."/>
            <person name="Geffroy V."/>
            <person name="Moghaddam S.M."/>
            <person name="Gao D."/>
            <person name="Abernathy B."/>
            <person name="Barry K."/>
            <person name="Blair M."/>
            <person name="Brick M.A."/>
            <person name="Chovatia M."/>
            <person name="Gepts P."/>
            <person name="Goodstein D.M."/>
            <person name="Gonzales M."/>
            <person name="Hellsten U."/>
            <person name="Hyten D.L."/>
            <person name="Jia G."/>
            <person name="Kelly J.D."/>
            <person name="Kudrna D."/>
            <person name="Lee R."/>
            <person name="Richard M.M."/>
            <person name="Miklas P.N."/>
            <person name="Osorno J.M."/>
            <person name="Rodrigues J."/>
            <person name="Thareau V."/>
            <person name="Urrea C.A."/>
            <person name="Wang M."/>
            <person name="Yu Y."/>
            <person name="Zhang M."/>
            <person name="Wing R.A."/>
            <person name="Cregan P.B."/>
            <person name="Rokhsar D.S."/>
            <person name="Jackson S.A."/>
        </authorList>
    </citation>
    <scope>NUCLEOTIDE SEQUENCE [LARGE SCALE GENOMIC DNA]</scope>
    <source>
        <strain evidence="9">cv. G19833</strain>
    </source>
</reference>
<keyword evidence="3 5" id="KW-0804">Transcription</keyword>
<dbReference type="PANTHER" id="PTHR31500">
    <property type="entry name" value="AT-HOOK MOTIF NUCLEAR-LOCALIZED PROTEIN 9"/>
    <property type="match status" value="1"/>
</dbReference>
<evidence type="ECO:0000313" key="9">
    <source>
        <dbReference type="Proteomes" id="UP000000226"/>
    </source>
</evidence>
<feature type="compositionally biased region" description="Basic and acidic residues" evidence="6">
    <location>
        <begin position="341"/>
        <end position="366"/>
    </location>
</feature>
<feature type="compositionally biased region" description="Polar residues" evidence="6">
    <location>
        <begin position="197"/>
        <end position="228"/>
    </location>
</feature>
<dbReference type="GO" id="GO:0005634">
    <property type="term" value="C:nucleus"/>
    <property type="evidence" value="ECO:0007669"/>
    <property type="project" value="UniProtKB-SubCell"/>
</dbReference>
<accession>V7BYG0</accession>
<keyword evidence="9" id="KW-1185">Reference proteome</keyword>
<name>V7BYG0_PHAVU</name>
<dbReference type="InterPro" id="IPR005175">
    <property type="entry name" value="PPC_dom"/>
</dbReference>
<feature type="compositionally biased region" description="Polar residues" evidence="6">
    <location>
        <begin position="386"/>
        <end position="399"/>
    </location>
</feature>
<dbReference type="STRING" id="3885.V7BYG0"/>
<evidence type="ECO:0000256" key="5">
    <source>
        <dbReference type="RuleBase" id="RU367031"/>
    </source>
</evidence>
<dbReference type="OrthoDB" id="1588495at2759"/>
<keyword evidence="2 5" id="KW-0238">DNA-binding</keyword>
<feature type="compositionally biased region" description="Basic and acidic residues" evidence="6">
    <location>
        <begin position="16"/>
        <end position="25"/>
    </location>
</feature>
<evidence type="ECO:0000256" key="1">
    <source>
        <dbReference type="ARBA" id="ARBA00023015"/>
    </source>
</evidence>
<comment type="subcellular location">
    <subcellularLocation>
        <location evidence="5">Nucleus</location>
    </subcellularLocation>
</comment>
<dbReference type="AlphaFoldDB" id="V7BYG0"/>
<dbReference type="SUPFAM" id="SSF117856">
    <property type="entry name" value="AF0104/ALDC/Ptd012-like"/>
    <property type="match status" value="1"/>
</dbReference>
<evidence type="ECO:0000256" key="6">
    <source>
        <dbReference type="SAM" id="MobiDB-lite"/>
    </source>
</evidence>
<feature type="region of interest" description="Disordered" evidence="6">
    <location>
        <begin position="189"/>
        <end position="292"/>
    </location>
</feature>
<sequence length="422" mass="45128">MAERDHSKNKNPVLGPDEREKKRETGTSFVPHQIRVNVGEDVVEKVTKLAKTCSQTVCVLSAVGSISSAVFSKPGLPSTDTVKWEGRFEIMSLSGKYTFIPGEDDAHRVHNWWTLSLCGSNGVVFGGSVVGPIIAASHVDVFLASFKLKSVEKMRRRAAEALATASAATAEDSSLKETDAETVCDKYPMVDGKQSRDSPTSGVSPATGIASESVTLQTTGQVSNSVTPITADKTSESLTPKTADKTSESLTPKTTDKTSESFTPKAADKTSESFTLKTADKTSESIPSTMGVYTAGSSSVAYYPIRWNIDLEKLPDEEDTEESENESDRSPSFGLLTTDKPLLKESSETTDKPQKELSSETDDKPPESVTPAASDKPPENVAPAATTKSPENVAGSTSDTSIPVLECYFNQASDDIPVNLHL</sequence>
<comment type="function">
    <text evidence="5">Transcription factor that specifically binds AT-rich DNA sequences related to the nuclear matrix attachment regions (MARs).</text>
</comment>
<dbReference type="Gramene" id="ESW22108">
    <property type="protein sequence ID" value="ESW22108"/>
    <property type="gene ID" value="PHAVU_005G127900g"/>
</dbReference>
<organism evidence="8 9">
    <name type="scientific">Phaseolus vulgaris</name>
    <name type="common">Kidney bean</name>
    <name type="synonym">French bean</name>
    <dbReference type="NCBI Taxonomy" id="3885"/>
    <lineage>
        <taxon>Eukaryota</taxon>
        <taxon>Viridiplantae</taxon>
        <taxon>Streptophyta</taxon>
        <taxon>Embryophyta</taxon>
        <taxon>Tracheophyta</taxon>
        <taxon>Spermatophyta</taxon>
        <taxon>Magnoliopsida</taxon>
        <taxon>eudicotyledons</taxon>
        <taxon>Gunneridae</taxon>
        <taxon>Pentapetalae</taxon>
        <taxon>rosids</taxon>
        <taxon>fabids</taxon>
        <taxon>Fabales</taxon>
        <taxon>Fabaceae</taxon>
        <taxon>Papilionoideae</taxon>
        <taxon>50 kb inversion clade</taxon>
        <taxon>NPAAA clade</taxon>
        <taxon>indigoferoid/millettioid clade</taxon>
        <taxon>Phaseoleae</taxon>
        <taxon>Phaseolus</taxon>
    </lineage>
</organism>
<evidence type="ECO:0000256" key="2">
    <source>
        <dbReference type="ARBA" id="ARBA00023125"/>
    </source>
</evidence>
<dbReference type="Pfam" id="PF03479">
    <property type="entry name" value="PCC"/>
    <property type="match status" value="1"/>
</dbReference>
<comment type="domain">
    <text evidence="5">The PPC domain mediates interactions between AHL proteins.</text>
</comment>
<dbReference type="PANTHER" id="PTHR31500:SF45">
    <property type="entry name" value="AT-HOOK MOTIF NUCLEAR-LOCALIZED PROTEIN"/>
    <property type="match status" value="1"/>
</dbReference>
<dbReference type="InterPro" id="IPR039605">
    <property type="entry name" value="AHL"/>
</dbReference>
<feature type="domain" description="PPC" evidence="7">
    <location>
        <begin position="26"/>
        <end position="168"/>
    </location>
</feature>
<keyword evidence="1 5" id="KW-0805">Transcription regulation</keyword>